<evidence type="ECO:0000256" key="3">
    <source>
        <dbReference type="SAM" id="SignalP"/>
    </source>
</evidence>
<dbReference type="EMBL" id="QJSP01000007">
    <property type="protein sequence ID" value="PYE16926.1"/>
    <property type="molecule type" value="Genomic_DNA"/>
</dbReference>
<evidence type="ECO:0000256" key="1">
    <source>
        <dbReference type="ARBA" id="ARBA00010062"/>
    </source>
</evidence>
<dbReference type="SUPFAM" id="SSF53822">
    <property type="entry name" value="Periplasmic binding protein-like I"/>
    <property type="match status" value="1"/>
</dbReference>
<dbReference type="PROSITE" id="PS51257">
    <property type="entry name" value="PROKAR_LIPOPROTEIN"/>
    <property type="match status" value="1"/>
</dbReference>
<organism evidence="5 6">
    <name type="scientific">Williamsia limnetica</name>
    <dbReference type="NCBI Taxonomy" id="882452"/>
    <lineage>
        <taxon>Bacteria</taxon>
        <taxon>Bacillati</taxon>
        <taxon>Actinomycetota</taxon>
        <taxon>Actinomycetes</taxon>
        <taxon>Mycobacteriales</taxon>
        <taxon>Nocardiaceae</taxon>
        <taxon>Williamsia</taxon>
    </lineage>
</organism>
<reference evidence="5 6" key="1">
    <citation type="submission" date="2018-06" db="EMBL/GenBank/DDBJ databases">
        <title>Genomic Encyclopedia of Type Strains, Phase IV (KMG-IV): sequencing the most valuable type-strain genomes for metagenomic binning, comparative biology and taxonomic classification.</title>
        <authorList>
            <person name="Goeker M."/>
        </authorList>
    </citation>
    <scope>NUCLEOTIDE SEQUENCE [LARGE SCALE GENOMIC DNA]</scope>
    <source>
        <strain evidence="5 6">DSM 45521</strain>
    </source>
</reference>
<dbReference type="InterPro" id="IPR028082">
    <property type="entry name" value="Peripla_BP_I"/>
</dbReference>
<dbReference type="PANTHER" id="PTHR30483">
    <property type="entry name" value="LEUCINE-SPECIFIC-BINDING PROTEIN"/>
    <property type="match status" value="1"/>
</dbReference>
<dbReference type="InterPro" id="IPR051010">
    <property type="entry name" value="BCAA_transport"/>
</dbReference>
<protein>
    <submittedName>
        <fullName evidence="5">Branched-chain amino acid transport system substrate-binding protein</fullName>
    </submittedName>
</protein>
<feature type="signal peptide" evidence="3">
    <location>
        <begin position="1"/>
        <end position="24"/>
    </location>
</feature>
<dbReference type="Gene3D" id="3.40.50.2300">
    <property type="match status" value="2"/>
</dbReference>
<evidence type="ECO:0000259" key="4">
    <source>
        <dbReference type="Pfam" id="PF13458"/>
    </source>
</evidence>
<dbReference type="RefSeq" id="WP_110470022.1">
    <property type="nucleotide sequence ID" value="NZ_QJSP01000007.1"/>
</dbReference>
<comment type="similarity">
    <text evidence="1">Belongs to the leucine-binding protein family.</text>
</comment>
<evidence type="ECO:0000313" key="5">
    <source>
        <dbReference type="EMBL" id="PYE16926.1"/>
    </source>
</evidence>
<dbReference type="Proteomes" id="UP000247591">
    <property type="component" value="Unassembled WGS sequence"/>
</dbReference>
<dbReference type="Pfam" id="PF13458">
    <property type="entry name" value="Peripla_BP_6"/>
    <property type="match status" value="1"/>
</dbReference>
<feature type="domain" description="Leucine-binding protein" evidence="4">
    <location>
        <begin position="68"/>
        <end position="380"/>
    </location>
</feature>
<dbReference type="AlphaFoldDB" id="A0A318RMH3"/>
<dbReference type="OrthoDB" id="5169139at2"/>
<gene>
    <name evidence="5" type="ORF">DFR67_107171</name>
</gene>
<dbReference type="PANTHER" id="PTHR30483:SF6">
    <property type="entry name" value="PERIPLASMIC BINDING PROTEIN OF ABC TRANSPORTER FOR NATURAL AMINO ACIDS"/>
    <property type="match status" value="1"/>
</dbReference>
<proteinExistence type="inferred from homology"/>
<feature type="chain" id="PRO_5016352095" evidence="3">
    <location>
        <begin position="25"/>
        <end position="422"/>
    </location>
</feature>
<accession>A0A318RMH3</accession>
<evidence type="ECO:0000256" key="2">
    <source>
        <dbReference type="ARBA" id="ARBA00022729"/>
    </source>
</evidence>
<sequence>MKFHGRRRQIASVLFAGVLVAGLAACGSDDDGGGGGGSSTAADQSALGTANKATGTPVTFGFISEGAGQTINTTDEIMGAQAAAAYANDYLGGLGGHPIEVKVCETLGVPATATDCANQMVAAKVSAVLGGSIGVLDSVISVLAPAKIPLIMQTAPTQAGLTTPGVFSLFNSLSLFGGPAEWAKEEGLKKVDQVVIAVPAAQGAAKVGEMLFRNAGLEVNTTAVPPGTADMSPQIASAAEADPDLYHIAGSTDFCTSAIKAIKTVSPQAKVVIIERCISPQSSSAIPGGYDGVKVSASADLNPDLESVKLFTAVLDKYGDGTKVSSMSNYGYSPMLGAINALNAAKIADVTPAGVMAAIKSAPPTELPNSNGIMFQCNGKQIAFSPNTCSADGILATADKDGNLSGFQRIPADPALYKLPGS</sequence>
<dbReference type="InterPro" id="IPR028081">
    <property type="entry name" value="Leu-bd"/>
</dbReference>
<comment type="caution">
    <text evidence="5">The sequence shown here is derived from an EMBL/GenBank/DDBJ whole genome shotgun (WGS) entry which is preliminary data.</text>
</comment>
<name>A0A318RMH3_WILLI</name>
<evidence type="ECO:0000313" key="6">
    <source>
        <dbReference type="Proteomes" id="UP000247591"/>
    </source>
</evidence>
<keyword evidence="2 3" id="KW-0732">Signal</keyword>
<keyword evidence="6" id="KW-1185">Reference proteome</keyword>